<protein>
    <submittedName>
        <fullName evidence="1">Uncharacterized protein</fullName>
    </submittedName>
</protein>
<proteinExistence type="predicted"/>
<dbReference type="Proteomes" id="UP000295416">
    <property type="component" value="Unassembled WGS sequence"/>
</dbReference>
<keyword evidence="2" id="KW-1185">Reference proteome</keyword>
<accession>A0A4R2P2N6</accession>
<organism evidence="1 2">
    <name type="scientific">Scopulibacillus darangshiensis</name>
    <dbReference type="NCBI Taxonomy" id="442528"/>
    <lineage>
        <taxon>Bacteria</taxon>
        <taxon>Bacillati</taxon>
        <taxon>Bacillota</taxon>
        <taxon>Bacilli</taxon>
        <taxon>Bacillales</taxon>
        <taxon>Sporolactobacillaceae</taxon>
        <taxon>Scopulibacillus</taxon>
    </lineage>
</organism>
<dbReference type="AlphaFoldDB" id="A0A4R2P2N6"/>
<reference evidence="1 2" key="1">
    <citation type="submission" date="2019-03" db="EMBL/GenBank/DDBJ databases">
        <title>Genomic Encyclopedia of Type Strains, Phase IV (KMG-IV): sequencing the most valuable type-strain genomes for metagenomic binning, comparative biology and taxonomic classification.</title>
        <authorList>
            <person name="Goeker M."/>
        </authorList>
    </citation>
    <scope>NUCLEOTIDE SEQUENCE [LARGE SCALE GENOMIC DNA]</scope>
    <source>
        <strain evidence="1 2">DSM 19377</strain>
    </source>
</reference>
<evidence type="ECO:0000313" key="2">
    <source>
        <dbReference type="Proteomes" id="UP000295416"/>
    </source>
</evidence>
<dbReference type="EMBL" id="SLXK01000014">
    <property type="protein sequence ID" value="TCP28950.1"/>
    <property type="molecule type" value="Genomic_DNA"/>
</dbReference>
<sequence length="78" mass="9043">MPKNAHFPSIIGINEVRKYGRGRFPQLVDILSESYNKSVNHFIVSLNDKKSRGPPVLRPLKKSLKTMQGMWYNEREEA</sequence>
<evidence type="ECO:0000313" key="1">
    <source>
        <dbReference type="EMBL" id="TCP28950.1"/>
    </source>
</evidence>
<name>A0A4R2P2N6_9BACL</name>
<comment type="caution">
    <text evidence="1">The sequence shown here is derived from an EMBL/GenBank/DDBJ whole genome shotgun (WGS) entry which is preliminary data.</text>
</comment>
<gene>
    <name evidence="1" type="ORF">EV207_11475</name>
</gene>